<keyword evidence="1" id="KW-0597">Phosphoprotein</keyword>
<dbReference type="Pfam" id="PF07228">
    <property type="entry name" value="SpoIIE"/>
    <property type="match status" value="1"/>
</dbReference>
<feature type="domain" description="Two component regulator three Y" evidence="6">
    <location>
        <begin position="669"/>
        <end position="728"/>
    </location>
</feature>
<dbReference type="EMBL" id="CP076132">
    <property type="protein sequence ID" value="QWG00603.1"/>
    <property type="molecule type" value="Genomic_DNA"/>
</dbReference>
<evidence type="ECO:0000256" key="3">
    <source>
        <dbReference type="SAM" id="Phobius"/>
    </source>
</evidence>
<feature type="transmembrane region" description="Helical" evidence="3">
    <location>
        <begin position="738"/>
        <end position="758"/>
    </location>
</feature>
<reference evidence="7 8" key="1">
    <citation type="submission" date="2021-05" db="EMBL/GenBank/DDBJ databases">
        <title>Comparative genomic studies on the polysaccharide-degrading batcterial strains of the Flammeovirga genus.</title>
        <authorList>
            <person name="Zewei F."/>
            <person name="Zheng Z."/>
            <person name="Yu L."/>
            <person name="Ruyue G."/>
            <person name="Yanhong M."/>
            <person name="Yuanyuan C."/>
            <person name="Jingyan G."/>
            <person name="Wenjun H."/>
        </authorList>
    </citation>
    <scope>NUCLEOTIDE SEQUENCE [LARGE SCALE GENOMIC DNA]</scope>
    <source>
        <strain evidence="7 8">NBRC:100898</strain>
    </source>
</reference>
<dbReference type="Pfam" id="PF07495">
    <property type="entry name" value="Y_Y_Y"/>
    <property type="match status" value="1"/>
</dbReference>
<keyword evidence="3" id="KW-1133">Transmembrane helix</keyword>
<evidence type="ECO:0000259" key="6">
    <source>
        <dbReference type="Pfam" id="PF07495"/>
    </source>
</evidence>
<evidence type="ECO:0000256" key="2">
    <source>
        <dbReference type="SAM" id="Coils"/>
    </source>
</evidence>
<feature type="domain" description="PPM-type phosphatase" evidence="5">
    <location>
        <begin position="856"/>
        <end position="1053"/>
    </location>
</feature>
<evidence type="ECO:0000259" key="5">
    <source>
        <dbReference type="Pfam" id="PF07228"/>
    </source>
</evidence>
<accession>A0AAX1N436</accession>
<keyword evidence="3" id="KW-0472">Membrane</keyword>
<dbReference type="InterPro" id="IPR015943">
    <property type="entry name" value="WD40/YVTN_repeat-like_dom_sf"/>
</dbReference>
<dbReference type="Gene3D" id="2.60.40.10">
    <property type="entry name" value="Immunoglobulins"/>
    <property type="match status" value="1"/>
</dbReference>
<protein>
    <submittedName>
        <fullName evidence="7">SpoIIE family protein phosphatase</fullName>
    </submittedName>
</protein>
<dbReference type="InterPro" id="IPR001932">
    <property type="entry name" value="PPM-type_phosphatase-like_dom"/>
</dbReference>
<organism evidence="7 8">
    <name type="scientific">Flammeovirga yaeyamensis</name>
    <dbReference type="NCBI Taxonomy" id="367791"/>
    <lineage>
        <taxon>Bacteria</taxon>
        <taxon>Pseudomonadati</taxon>
        <taxon>Bacteroidota</taxon>
        <taxon>Cytophagia</taxon>
        <taxon>Cytophagales</taxon>
        <taxon>Flammeovirgaceae</taxon>
        <taxon>Flammeovirga</taxon>
    </lineage>
</organism>
<sequence length="1074" mass="122784">MHRLLFCFLSFLFCSVSIFGQQYNISSFGIHDGLSQNNCNTLIKANNGAILIGTLDAGININNGQSFNVFDVRNGLSNNFVNDFELDERGGIWVATNNGLNYIYNRKIKSYIENDTQSFRVQQIAFDKNLKTVWGVTLNHKLFRLTSYYKLDAFEGNPKLTYTAIASDEDGLIWVGTKRQGLFVYKGDSIVQQYNIRDNITTIQHLSNQRIALGTTDGVVIYNKKNFSKGAFKILKSKKVRCMAEDSQKNLWVGTTFNGVYITKGIKIKRNISKENGLARQINDIEEDDDGGIWLATKKGLYRYNNDIYTLYAKNYSIASDILETYQSFDTTTVLGSERALTFIKNDKFSGKVALPLSTRSLDIIQDKKGRYIIGSDHGVYRLENGFWKNLTPKEKNDINEYPSTFFEKNNSIYVCALNHIYEIKEDSLKEVINLNQYLQNYRISKGVVSPIDNSIWLGTMGKGLVYLDTAWNVKKIFQKKDKSIPSLYINDLKFDKEGQLWIATSESGICKIRDINSPAISFQEENLSSTNIRTINIDQKGNIWAGSNTSINHLISLENDIVRIERYGADEGFSALGYERGSGSIDPEGNLWFGTEDGAVKINPNHQVYSTKTPKILYKNVLVFSDNIPWEDYSEGIDPDTHLPINAILPPEYNHLTINFVGISMNVPNKIKYQWKLEGFDDNFCPPTSNNQAVYTKLPPGDYNFILRAVNAGGVTSEDERSFSFKIDKPFYQKRSVIALFTLSLLFIIFYFFYYYLKQERDQKEILQKKVDERTREIVKARERVEKTKNEIEQKSEELEVINTKVRKSIQYAATIQKALIGCDHHFVDLFPRSFNLTITKSEVTGDFVWMHENDKYIFLLLIDCTNHGVPAALISIVGNQLLEQIIHDNENITGAELLTKLDSSLKEALKIDANTLISDGMDIACCRFEKGTRKINFAGARRPLIIIENGELRTIKSNFCSIGIVFNDVTPQFDNIDFELNEEATIYLFSDGFANQFNAEGEKFKKVQFKKLLIEVSSLPMAEQCKKLHQIFHDWKEGVEQDDDMMVVGFKYDTNYAESERDHKIIREVERS</sequence>
<dbReference type="KEGG" id="fya:KMW28_13175"/>
<dbReference type="RefSeq" id="WP_183364000.1">
    <property type="nucleotide sequence ID" value="NZ_CP076132.1"/>
</dbReference>
<proteinExistence type="predicted"/>
<dbReference type="GO" id="GO:0000155">
    <property type="term" value="F:phosphorelay sensor kinase activity"/>
    <property type="evidence" value="ECO:0007669"/>
    <property type="project" value="TreeGrafter"/>
</dbReference>
<dbReference type="Pfam" id="PF07494">
    <property type="entry name" value="Reg_prop"/>
    <property type="match status" value="2"/>
</dbReference>
<dbReference type="InterPro" id="IPR011110">
    <property type="entry name" value="Reg_prop"/>
</dbReference>
<feature type="chain" id="PRO_5043365204" evidence="4">
    <location>
        <begin position="21"/>
        <end position="1074"/>
    </location>
</feature>
<name>A0AAX1N436_9BACT</name>
<dbReference type="SUPFAM" id="SSF101898">
    <property type="entry name" value="NHL repeat"/>
    <property type="match status" value="1"/>
</dbReference>
<evidence type="ECO:0000313" key="8">
    <source>
        <dbReference type="Proteomes" id="UP000678679"/>
    </source>
</evidence>
<keyword evidence="2" id="KW-0175">Coiled coil</keyword>
<evidence type="ECO:0000256" key="1">
    <source>
        <dbReference type="ARBA" id="ARBA00022553"/>
    </source>
</evidence>
<dbReference type="AlphaFoldDB" id="A0AAX1N436"/>
<keyword evidence="3" id="KW-0812">Transmembrane</keyword>
<dbReference type="InterPro" id="IPR013783">
    <property type="entry name" value="Ig-like_fold"/>
</dbReference>
<keyword evidence="8" id="KW-1185">Reference proteome</keyword>
<dbReference type="InterPro" id="IPR036457">
    <property type="entry name" value="PPM-type-like_dom_sf"/>
</dbReference>
<keyword evidence="4" id="KW-0732">Signal</keyword>
<dbReference type="SUPFAM" id="SSF63829">
    <property type="entry name" value="Calcium-dependent phosphotriesterase"/>
    <property type="match status" value="1"/>
</dbReference>
<evidence type="ECO:0000313" key="7">
    <source>
        <dbReference type="EMBL" id="QWG00603.1"/>
    </source>
</evidence>
<dbReference type="Gene3D" id="3.60.40.10">
    <property type="entry name" value="PPM-type phosphatase domain"/>
    <property type="match status" value="1"/>
</dbReference>
<dbReference type="PANTHER" id="PTHR43547:SF2">
    <property type="entry name" value="HYBRID SIGNAL TRANSDUCTION HISTIDINE KINASE C"/>
    <property type="match status" value="1"/>
</dbReference>
<gene>
    <name evidence="7" type="ORF">KMW28_13175</name>
</gene>
<dbReference type="PANTHER" id="PTHR43547">
    <property type="entry name" value="TWO-COMPONENT HISTIDINE KINASE"/>
    <property type="match status" value="1"/>
</dbReference>
<dbReference type="Gene3D" id="2.130.10.10">
    <property type="entry name" value="YVTN repeat-like/Quinoprotein amine dehydrogenase"/>
    <property type="match status" value="3"/>
</dbReference>
<feature type="signal peptide" evidence="4">
    <location>
        <begin position="1"/>
        <end position="20"/>
    </location>
</feature>
<evidence type="ECO:0000256" key="4">
    <source>
        <dbReference type="SAM" id="SignalP"/>
    </source>
</evidence>
<dbReference type="Proteomes" id="UP000678679">
    <property type="component" value="Chromosome 1"/>
</dbReference>
<feature type="coiled-coil region" evidence="2">
    <location>
        <begin position="758"/>
        <end position="806"/>
    </location>
</feature>
<dbReference type="InterPro" id="IPR011123">
    <property type="entry name" value="Y_Y_Y"/>
</dbReference>